<dbReference type="PRINTS" id="PR01549">
    <property type="entry name" value="AUTOINDCRSYN"/>
</dbReference>
<dbReference type="RefSeq" id="WP_044834199.1">
    <property type="nucleotide sequence ID" value="NZ_CP059735.1"/>
</dbReference>
<gene>
    <name evidence="10" type="ORF">SG35_026840</name>
</gene>
<dbReference type="Proteomes" id="UP000032568">
    <property type="component" value="Chromosome"/>
</dbReference>
<keyword evidence="6 8" id="KW-0071">Autoinducer synthesis</keyword>
<evidence type="ECO:0000256" key="6">
    <source>
        <dbReference type="ARBA" id="ARBA00022929"/>
    </source>
</evidence>
<dbReference type="InterPro" id="IPR016181">
    <property type="entry name" value="Acyl_CoA_acyltransferase"/>
</dbReference>
<protein>
    <recommendedName>
        <fullName evidence="2 9">Acyl-homoserine-lactone synthase</fullName>
        <ecNumber evidence="1 9">2.3.1.184</ecNumber>
    </recommendedName>
    <alternativeName>
        <fullName evidence="9">Autoinducer synthesis protein</fullName>
    </alternativeName>
</protein>
<dbReference type="SUPFAM" id="SSF55729">
    <property type="entry name" value="Acyl-CoA N-acyltransferases (Nat)"/>
    <property type="match status" value="1"/>
</dbReference>
<dbReference type="GO" id="GO:0009372">
    <property type="term" value="P:quorum sensing"/>
    <property type="evidence" value="ECO:0007669"/>
    <property type="project" value="UniProtKB-UniRule"/>
</dbReference>
<dbReference type="GO" id="GO:0061579">
    <property type="term" value="F:N-acyl homoserine lactone synthase activity"/>
    <property type="evidence" value="ECO:0007669"/>
    <property type="project" value="UniProtKB-UniRule"/>
</dbReference>
<evidence type="ECO:0000256" key="1">
    <source>
        <dbReference type="ARBA" id="ARBA00012340"/>
    </source>
</evidence>
<dbReference type="SMR" id="A0AAE9YR01"/>
<name>A0AAE9YR01_9GAMM</name>
<keyword evidence="11" id="KW-1185">Reference proteome</keyword>
<evidence type="ECO:0000256" key="7">
    <source>
        <dbReference type="ARBA" id="ARBA00048576"/>
    </source>
</evidence>
<evidence type="ECO:0000256" key="2">
    <source>
        <dbReference type="ARBA" id="ARBA00018768"/>
    </source>
</evidence>
<dbReference type="PANTHER" id="PTHR39322">
    <property type="entry name" value="ACYL-HOMOSERINE-LACTONE SYNTHASE"/>
    <property type="match status" value="1"/>
</dbReference>
<evidence type="ECO:0000256" key="4">
    <source>
        <dbReference type="ARBA" id="ARBA00022679"/>
    </source>
</evidence>
<evidence type="ECO:0000313" key="10">
    <source>
        <dbReference type="EMBL" id="WDD98803.1"/>
    </source>
</evidence>
<dbReference type="PANTHER" id="PTHR39322:SF1">
    <property type="entry name" value="ISOVALERYL-HOMOSERINE LACTONE SYNTHASE"/>
    <property type="match status" value="1"/>
</dbReference>
<comment type="similarity">
    <text evidence="8 9">Belongs to the autoinducer synthase family.</text>
</comment>
<dbReference type="EC" id="2.3.1.184" evidence="1 9"/>
<dbReference type="KEGG" id="tact:SG35_026840"/>
<keyword evidence="4 9" id="KW-0808">Transferase</keyword>
<dbReference type="InterPro" id="IPR001690">
    <property type="entry name" value="Autoind_synthase"/>
</dbReference>
<accession>A0AAE9YR01</accession>
<dbReference type="GO" id="GO:0007165">
    <property type="term" value="P:signal transduction"/>
    <property type="evidence" value="ECO:0007669"/>
    <property type="project" value="TreeGrafter"/>
</dbReference>
<organism evidence="10 11">
    <name type="scientific">Thalassomonas actiniarum</name>
    <dbReference type="NCBI Taxonomy" id="485447"/>
    <lineage>
        <taxon>Bacteria</taxon>
        <taxon>Pseudomonadati</taxon>
        <taxon>Pseudomonadota</taxon>
        <taxon>Gammaproteobacteria</taxon>
        <taxon>Alteromonadales</taxon>
        <taxon>Colwelliaceae</taxon>
        <taxon>Thalassomonas</taxon>
    </lineage>
</organism>
<evidence type="ECO:0000256" key="5">
    <source>
        <dbReference type="ARBA" id="ARBA00022691"/>
    </source>
</evidence>
<keyword evidence="5 9" id="KW-0949">S-adenosyl-L-methionine</keyword>
<dbReference type="AlphaFoldDB" id="A0AAE9YR01"/>
<dbReference type="Gene3D" id="3.40.630.30">
    <property type="match status" value="1"/>
</dbReference>
<reference evidence="10 11" key="2">
    <citation type="journal article" date="2022" name="Mar. Drugs">
        <title>Bioassay-Guided Fractionation Leads to the Detection of Cholic Acid Generated by the Rare Thalassomonas sp.</title>
        <authorList>
            <person name="Pheiffer F."/>
            <person name="Schneider Y.K."/>
            <person name="Hansen E.H."/>
            <person name="Andersen J.H."/>
            <person name="Isaksson J."/>
            <person name="Busche T."/>
            <person name="R C."/>
            <person name="Kalinowski J."/>
            <person name="Zyl L.V."/>
            <person name="Trindade M."/>
        </authorList>
    </citation>
    <scope>NUCLEOTIDE SEQUENCE [LARGE SCALE GENOMIC DNA]</scope>
    <source>
        <strain evidence="10 11">A5K-106</strain>
    </source>
</reference>
<evidence type="ECO:0000313" key="11">
    <source>
        <dbReference type="Proteomes" id="UP000032568"/>
    </source>
</evidence>
<proteinExistence type="inferred from homology"/>
<keyword evidence="3 8" id="KW-0673">Quorum sensing</keyword>
<comment type="catalytic activity">
    <reaction evidence="7 9">
        <text>a fatty acyl-[ACP] + S-adenosyl-L-methionine = an N-acyl-L-homoserine lactone + S-methyl-5'-thioadenosine + holo-[ACP] + H(+)</text>
        <dbReference type="Rhea" id="RHEA:10096"/>
        <dbReference type="Rhea" id="RHEA-COMP:9685"/>
        <dbReference type="Rhea" id="RHEA-COMP:14125"/>
        <dbReference type="ChEBI" id="CHEBI:15378"/>
        <dbReference type="ChEBI" id="CHEBI:17509"/>
        <dbReference type="ChEBI" id="CHEBI:55474"/>
        <dbReference type="ChEBI" id="CHEBI:59789"/>
        <dbReference type="ChEBI" id="CHEBI:64479"/>
        <dbReference type="ChEBI" id="CHEBI:138651"/>
        <dbReference type="EC" id="2.3.1.184"/>
    </reaction>
</comment>
<evidence type="ECO:0000256" key="3">
    <source>
        <dbReference type="ARBA" id="ARBA00022654"/>
    </source>
</evidence>
<reference evidence="10 11" key="1">
    <citation type="journal article" date="2015" name="Genome Announc.">
        <title>Draft Genome Sequences of Marine Isolates of Thalassomonas viridans and Thalassomonas actiniarum.</title>
        <authorList>
            <person name="Olonade I."/>
            <person name="van Zyl L.J."/>
            <person name="Trindade M."/>
        </authorList>
    </citation>
    <scope>NUCLEOTIDE SEQUENCE [LARGE SCALE GENOMIC DNA]</scope>
    <source>
        <strain evidence="10 11">A5K-106</strain>
    </source>
</reference>
<evidence type="ECO:0000256" key="9">
    <source>
        <dbReference type="RuleBase" id="RU361135"/>
    </source>
</evidence>
<dbReference type="Pfam" id="PF00765">
    <property type="entry name" value="Autoind_synth"/>
    <property type="match status" value="1"/>
</dbReference>
<dbReference type="PROSITE" id="PS51187">
    <property type="entry name" value="AUTOINDUCER_SYNTH_2"/>
    <property type="match status" value="1"/>
</dbReference>
<dbReference type="EMBL" id="CP059735">
    <property type="protein sequence ID" value="WDD98803.1"/>
    <property type="molecule type" value="Genomic_DNA"/>
</dbReference>
<evidence type="ECO:0000256" key="8">
    <source>
        <dbReference type="PROSITE-ProRule" id="PRU00533"/>
    </source>
</evidence>
<sequence>MENNIFMQENGFDLAVSKKHKLLIDCYKLRHDVFAKELEWVAQEDNRLEIDKFDFASNHIVISQNQKVNAYMRVTPKHSPWLLTDTFSFLINEGRDHEFLDNSVEVTRLAVDAQFRRLKIHQQFTLCDMLIKGLLQFSLENNIKHWYIVVSQEIFSLLNRRGLDCQQLGKTTVMPDGVRTLAARIDVETFIENCAAYYLDFNMQDQEQQLAA</sequence>